<dbReference type="PANTHER" id="PTHR46102:SF2">
    <property type="entry name" value="AXIN"/>
    <property type="match status" value="1"/>
</dbReference>
<dbReference type="GO" id="GO:0048468">
    <property type="term" value="P:cell development"/>
    <property type="evidence" value="ECO:0007669"/>
    <property type="project" value="TreeGrafter"/>
</dbReference>
<feature type="compositionally biased region" description="Low complexity" evidence="5">
    <location>
        <begin position="270"/>
        <end position="282"/>
    </location>
</feature>
<evidence type="ECO:0000256" key="4">
    <source>
        <dbReference type="PROSITE-ProRule" id="PRU00069"/>
    </source>
</evidence>
<feature type="region of interest" description="Disordered" evidence="5">
    <location>
        <begin position="494"/>
        <end position="517"/>
    </location>
</feature>
<feature type="compositionally biased region" description="Low complexity" evidence="5">
    <location>
        <begin position="703"/>
        <end position="714"/>
    </location>
</feature>
<dbReference type="SMART" id="SM00021">
    <property type="entry name" value="DAX"/>
    <property type="match status" value="1"/>
</dbReference>
<dbReference type="InterPro" id="IPR001158">
    <property type="entry name" value="DIX"/>
</dbReference>
<feature type="region of interest" description="Disordered" evidence="5">
    <location>
        <begin position="692"/>
        <end position="739"/>
    </location>
</feature>
<dbReference type="InterPro" id="IPR036305">
    <property type="entry name" value="RGS_sf"/>
</dbReference>
<dbReference type="EMBL" id="HBUF01116863">
    <property type="protein sequence ID" value="CAG6641338.1"/>
    <property type="molecule type" value="Transcribed_RNA"/>
</dbReference>
<dbReference type="InterPro" id="IPR044926">
    <property type="entry name" value="RGS_subdomain_2"/>
</dbReference>
<evidence type="ECO:0000256" key="2">
    <source>
        <dbReference type="ARBA" id="ARBA00022490"/>
    </source>
</evidence>
<dbReference type="InterPro" id="IPR029071">
    <property type="entry name" value="Ubiquitin-like_domsf"/>
</dbReference>
<dbReference type="GO" id="GO:0005634">
    <property type="term" value="C:nucleus"/>
    <property type="evidence" value="ECO:0007669"/>
    <property type="project" value="TreeGrafter"/>
</dbReference>
<dbReference type="SUPFAM" id="SSF54236">
    <property type="entry name" value="Ubiquitin-like"/>
    <property type="match status" value="1"/>
</dbReference>
<dbReference type="GO" id="GO:0031625">
    <property type="term" value="F:ubiquitin protein ligase binding"/>
    <property type="evidence" value="ECO:0007669"/>
    <property type="project" value="TreeGrafter"/>
</dbReference>
<keyword evidence="3 4" id="KW-0879">Wnt signaling pathway</keyword>
<dbReference type="GO" id="GO:0060090">
    <property type="term" value="F:molecular adaptor activity"/>
    <property type="evidence" value="ECO:0007669"/>
    <property type="project" value="TreeGrafter"/>
</dbReference>
<feature type="region of interest" description="Disordered" evidence="5">
    <location>
        <begin position="925"/>
        <end position="964"/>
    </location>
</feature>
<dbReference type="Pfam" id="PF00778">
    <property type="entry name" value="DIX"/>
    <property type="match status" value="1"/>
</dbReference>
<dbReference type="Gene3D" id="1.10.196.10">
    <property type="match status" value="1"/>
</dbReference>
<evidence type="ECO:0000256" key="5">
    <source>
        <dbReference type="SAM" id="MobiDB-lite"/>
    </source>
</evidence>
<feature type="compositionally biased region" description="Gly residues" evidence="5">
    <location>
        <begin position="112"/>
        <end position="126"/>
    </location>
</feature>
<evidence type="ECO:0000259" key="6">
    <source>
        <dbReference type="PROSITE" id="PS50132"/>
    </source>
</evidence>
<name>A0A8D8VH43_9HEMI</name>
<dbReference type="SUPFAM" id="SSF48097">
    <property type="entry name" value="Regulator of G-protein signaling, RGS"/>
    <property type="match status" value="1"/>
</dbReference>
<feature type="compositionally biased region" description="Polar residues" evidence="5">
    <location>
        <begin position="539"/>
        <end position="560"/>
    </location>
</feature>
<protein>
    <submittedName>
        <fullName evidence="8">Axin-2</fullName>
    </submittedName>
</protein>
<feature type="compositionally biased region" description="Polar residues" evidence="5">
    <location>
        <begin position="318"/>
        <end position="333"/>
    </location>
</feature>
<feature type="domain" description="DIX" evidence="7">
    <location>
        <begin position="1055"/>
        <end position="1137"/>
    </location>
</feature>
<feature type="region of interest" description="Disordered" evidence="5">
    <location>
        <begin position="1"/>
        <end position="130"/>
    </location>
</feature>
<feature type="domain" description="RGS" evidence="6">
    <location>
        <begin position="141"/>
        <end position="263"/>
    </location>
</feature>
<dbReference type="GO" id="GO:0005737">
    <property type="term" value="C:cytoplasm"/>
    <property type="evidence" value="ECO:0007669"/>
    <property type="project" value="UniProtKB-SubCell"/>
</dbReference>
<evidence type="ECO:0000256" key="1">
    <source>
        <dbReference type="ARBA" id="ARBA00004496"/>
    </source>
</evidence>
<dbReference type="InterPro" id="IPR014936">
    <property type="entry name" value="Axin_b-cat-bd"/>
</dbReference>
<evidence type="ECO:0000259" key="7">
    <source>
        <dbReference type="PROSITE" id="PS50841"/>
    </source>
</evidence>
<feature type="compositionally biased region" description="Low complexity" evidence="5">
    <location>
        <begin position="58"/>
        <end position="81"/>
    </location>
</feature>
<evidence type="ECO:0000256" key="3">
    <source>
        <dbReference type="ARBA" id="ARBA00022687"/>
    </source>
</evidence>
<reference evidence="8" key="1">
    <citation type="submission" date="2021-05" db="EMBL/GenBank/DDBJ databases">
        <authorList>
            <person name="Alioto T."/>
            <person name="Alioto T."/>
            <person name="Gomez Garrido J."/>
        </authorList>
    </citation>
    <scope>NUCLEOTIDE SEQUENCE</scope>
</reference>
<dbReference type="InterPro" id="IPR016137">
    <property type="entry name" value="RGS"/>
</dbReference>
<dbReference type="GO" id="GO:0008013">
    <property type="term" value="F:beta-catenin binding"/>
    <property type="evidence" value="ECO:0007669"/>
    <property type="project" value="TreeGrafter"/>
</dbReference>
<feature type="region of interest" description="Disordered" evidence="5">
    <location>
        <begin position="808"/>
        <end position="854"/>
    </location>
</feature>
<dbReference type="EMBL" id="HBUF01365704">
    <property type="protein sequence ID" value="CAG6723450.1"/>
    <property type="molecule type" value="Transcribed_RNA"/>
</dbReference>
<feature type="region of interest" description="Disordered" evidence="5">
    <location>
        <begin position="995"/>
        <end position="1050"/>
    </location>
</feature>
<dbReference type="InterPro" id="IPR024066">
    <property type="entry name" value="RGS_subdom1/3"/>
</dbReference>
<comment type="subcellular location">
    <subcellularLocation>
        <location evidence="1">Cytoplasm</location>
    </subcellularLocation>
</comment>
<feature type="compositionally biased region" description="Polar residues" evidence="5">
    <location>
        <begin position="1024"/>
        <end position="1035"/>
    </location>
</feature>
<evidence type="ECO:0000313" key="8">
    <source>
        <dbReference type="EMBL" id="CAG6723450.1"/>
    </source>
</evidence>
<keyword evidence="2" id="KW-0963">Cytoplasm</keyword>
<feature type="compositionally biased region" description="Polar residues" evidence="5">
    <location>
        <begin position="356"/>
        <end position="387"/>
    </location>
</feature>
<dbReference type="GO" id="GO:0030877">
    <property type="term" value="C:beta-catenin destruction complex"/>
    <property type="evidence" value="ECO:0007669"/>
    <property type="project" value="TreeGrafter"/>
</dbReference>
<dbReference type="GO" id="GO:0090090">
    <property type="term" value="P:negative regulation of canonical Wnt signaling pathway"/>
    <property type="evidence" value="ECO:0007669"/>
    <property type="project" value="InterPro"/>
</dbReference>
<organism evidence="8">
    <name type="scientific">Cacopsylla melanoneura</name>
    <dbReference type="NCBI Taxonomy" id="428564"/>
    <lineage>
        <taxon>Eukaryota</taxon>
        <taxon>Metazoa</taxon>
        <taxon>Ecdysozoa</taxon>
        <taxon>Arthropoda</taxon>
        <taxon>Hexapoda</taxon>
        <taxon>Insecta</taxon>
        <taxon>Pterygota</taxon>
        <taxon>Neoptera</taxon>
        <taxon>Paraneoptera</taxon>
        <taxon>Hemiptera</taxon>
        <taxon>Sternorrhyncha</taxon>
        <taxon>Psylloidea</taxon>
        <taxon>Psyllidae</taxon>
        <taxon>Psyllinae</taxon>
        <taxon>Cacopsylla</taxon>
    </lineage>
</organism>
<dbReference type="Gene3D" id="2.40.240.130">
    <property type="match status" value="1"/>
</dbReference>
<dbReference type="SMART" id="SM00315">
    <property type="entry name" value="RGS"/>
    <property type="match status" value="1"/>
</dbReference>
<dbReference type="Pfam" id="PF00615">
    <property type="entry name" value="RGS"/>
    <property type="match status" value="1"/>
</dbReference>
<dbReference type="GO" id="GO:0016055">
    <property type="term" value="P:Wnt signaling pathway"/>
    <property type="evidence" value="ECO:0007669"/>
    <property type="project" value="UniProtKB-KW"/>
</dbReference>
<dbReference type="GO" id="GO:0032436">
    <property type="term" value="P:positive regulation of proteasomal ubiquitin-dependent protein catabolic process"/>
    <property type="evidence" value="ECO:0007669"/>
    <property type="project" value="TreeGrafter"/>
</dbReference>
<dbReference type="Pfam" id="PF08833">
    <property type="entry name" value="Axin_b-cat_bind"/>
    <property type="match status" value="1"/>
</dbReference>
<feature type="compositionally biased region" description="Gly residues" evidence="5">
    <location>
        <begin position="944"/>
        <end position="957"/>
    </location>
</feature>
<dbReference type="PANTHER" id="PTHR46102">
    <property type="entry name" value="AXIN"/>
    <property type="match status" value="1"/>
</dbReference>
<feature type="compositionally biased region" description="Pro residues" evidence="5">
    <location>
        <begin position="729"/>
        <end position="738"/>
    </location>
</feature>
<dbReference type="GO" id="GO:0019901">
    <property type="term" value="F:protein kinase binding"/>
    <property type="evidence" value="ECO:0007669"/>
    <property type="project" value="TreeGrafter"/>
</dbReference>
<dbReference type="AlphaFoldDB" id="A0A8D8VH43"/>
<dbReference type="PROSITE" id="PS50132">
    <property type="entry name" value="RGS"/>
    <property type="match status" value="1"/>
</dbReference>
<dbReference type="PRINTS" id="PR01301">
    <property type="entry name" value="RGSPROTEIN"/>
</dbReference>
<dbReference type="Gene3D" id="1.10.167.10">
    <property type="entry name" value="Regulator of G-protein Signalling 4, domain 2"/>
    <property type="match status" value="1"/>
</dbReference>
<feature type="region of interest" description="Disordered" evidence="5">
    <location>
        <begin position="534"/>
        <end position="598"/>
    </location>
</feature>
<feature type="compositionally biased region" description="Low complexity" evidence="5">
    <location>
        <begin position="31"/>
        <end position="43"/>
    </location>
</feature>
<dbReference type="PROSITE" id="PS50841">
    <property type="entry name" value="DIX"/>
    <property type="match status" value="1"/>
</dbReference>
<accession>A0A8D8VH43</accession>
<feature type="region of interest" description="Disordered" evidence="5">
    <location>
        <begin position="270"/>
        <end position="390"/>
    </location>
</feature>
<dbReference type="InterPro" id="IPR043581">
    <property type="entry name" value="Axin-like"/>
</dbReference>
<dbReference type="GO" id="GO:0005886">
    <property type="term" value="C:plasma membrane"/>
    <property type="evidence" value="ECO:0007669"/>
    <property type="project" value="TreeGrafter"/>
</dbReference>
<sequence>MDMLDSATFDKGTGHSQQQQRPPVHPGRDNATTTGSSAASSIVDGGGTTDQPPPPPLLTSQHHSSSSCSARSVASVASDQSTPPLPLPRRSNLTRAGSADGFAPLGFEPEGGSDGGGSPSPGGGGEALSSSPPNYLEWAKSFNNLLNDPEGLHLFRKYLSAENQSDLLEFWFACEGLKKQTSQDQINLIVKCIYRRYFKDSRLGLSESCLGSVLESIRASSRTPQPVQLSSRIFAESQQEVERIINTIVYRNFLQSDIYLNYIHHMTQDSCSGSTTGSTSSSGAGGGGSHCPSHASSTHTHNQSSSLPPPSSSDSRINRSNVTHELNMASSGGTSMGHDRNVSSSSGTNMAHERNMASSSSSNYAHDRNMSGSSNMPHDRTMSQSMSMGDGRDVGSVACLLMSKSLPNASSMMLGAPTLPATSSQSVHHHHSSVPPAEDIVSSTLNSLTEDLTSSLPTLHEDSEADEFFDFRNKPLPPGPGPPKLTRDSLLATARKRTMTSRPKPETFAGMFLKGAPRPNPYSLAYNSYNPVSRHDSDIQSLSSDARSGSDLSLNTSNTLNRPNKHHGGGHGNSSSNPRSSDHSAVKPPRSIMNREENLHNTIIPRTVLKGKVTNMKPKDFAEVLISKLTAVKRDRDTDERLLRSLNEGPMGDPSSGLSSALTERFPNSMEDDQDILDQHIESVFDKIGLSPGFTTPSRPKSPEAGGLPGAGLPPRLPPKVGGAASMGPPLPPPPPHHQVPMSRLDYLKHKASHYHHHHHRDRDGTFSIFTSDSGNVQDMTDGTETLLSYGNSSSGYYGNGSGGNNGGNAGNGLPKSKSMPDYSASFGDPSLGSCSRQGSRRYGGGGIGKRSDSQIFDSGISGISCSTNTAPAPPNPALALAHNEQAEYFKNKNVTQWLMESSASSSGTTENKTSSSTCTRLRHTTTVKHKSGSRSCSSERPGGALGTAGGAGGSTSGGASVKMHPYVVDPSMPPLNPPHTITQLEEVSRRLLERDSRPIQSRFKTPPTGTGASKPLLAGADPSLSTLRSTASTPLPQPGYQPRPSDQPAAATSSCFTTVVFTFCDEQYPYRTKIPTSSVTLKQFKDYLPKKGSFRFFFKTECDDVDTKVIQEEIVDDNEVLPLWEGKVMGQVKPLENEHMGHY</sequence>
<feature type="compositionally biased region" description="Polar residues" evidence="5">
    <location>
        <begin position="999"/>
        <end position="1012"/>
    </location>
</feature>
<proteinExistence type="predicted"/>
<dbReference type="InterPro" id="IPR038207">
    <property type="entry name" value="DIX_dom_sf"/>
</dbReference>